<feature type="domain" description="HTH lysR-type" evidence="5">
    <location>
        <begin position="1"/>
        <end position="60"/>
    </location>
</feature>
<keyword evidence="4" id="KW-0804">Transcription</keyword>
<keyword evidence="7" id="KW-1185">Reference proteome</keyword>
<dbReference type="EMBL" id="FNFB01000007">
    <property type="protein sequence ID" value="SDK39189.1"/>
    <property type="molecule type" value="Genomic_DNA"/>
</dbReference>
<evidence type="ECO:0000256" key="4">
    <source>
        <dbReference type="ARBA" id="ARBA00023163"/>
    </source>
</evidence>
<dbReference type="SUPFAM" id="SSF46785">
    <property type="entry name" value="Winged helix' DNA-binding domain"/>
    <property type="match status" value="1"/>
</dbReference>
<protein>
    <submittedName>
        <fullName evidence="6">DNA-binding transcriptional regulator, LysR family</fullName>
    </submittedName>
</protein>
<evidence type="ECO:0000256" key="3">
    <source>
        <dbReference type="ARBA" id="ARBA00023125"/>
    </source>
</evidence>
<dbReference type="InterPro" id="IPR000847">
    <property type="entry name" value="LysR_HTH_N"/>
</dbReference>
<reference evidence="6 7" key="1">
    <citation type="submission" date="2016-10" db="EMBL/GenBank/DDBJ databases">
        <authorList>
            <person name="de Groot N.N."/>
        </authorList>
    </citation>
    <scope>NUCLEOTIDE SEQUENCE [LARGE SCALE GENOMIC DNA]</scope>
    <source>
        <strain evidence="6 7">CGMCC 4.5681</strain>
    </source>
</reference>
<organism evidence="6 7">
    <name type="scientific">Nonomuraea maritima</name>
    <dbReference type="NCBI Taxonomy" id="683260"/>
    <lineage>
        <taxon>Bacteria</taxon>
        <taxon>Bacillati</taxon>
        <taxon>Actinomycetota</taxon>
        <taxon>Actinomycetes</taxon>
        <taxon>Streptosporangiales</taxon>
        <taxon>Streptosporangiaceae</taxon>
        <taxon>Nonomuraea</taxon>
    </lineage>
</organism>
<keyword evidence="3 6" id="KW-0238">DNA-binding</keyword>
<dbReference type="InterPro" id="IPR036388">
    <property type="entry name" value="WH-like_DNA-bd_sf"/>
</dbReference>
<dbReference type="Gene3D" id="1.10.10.10">
    <property type="entry name" value="Winged helix-like DNA-binding domain superfamily/Winged helix DNA-binding domain"/>
    <property type="match status" value="1"/>
</dbReference>
<name>A0A1G9BI65_9ACTN</name>
<evidence type="ECO:0000313" key="6">
    <source>
        <dbReference type="EMBL" id="SDK39189.1"/>
    </source>
</evidence>
<dbReference type="GO" id="GO:0003677">
    <property type="term" value="F:DNA binding"/>
    <property type="evidence" value="ECO:0007669"/>
    <property type="project" value="UniProtKB-KW"/>
</dbReference>
<dbReference type="PANTHER" id="PTHR30419:SF2">
    <property type="entry name" value="LYSR FAMILY TRANSCRIPTIONAL REGULATOR"/>
    <property type="match status" value="1"/>
</dbReference>
<dbReference type="GO" id="GO:0003700">
    <property type="term" value="F:DNA-binding transcription factor activity"/>
    <property type="evidence" value="ECO:0007669"/>
    <property type="project" value="InterPro"/>
</dbReference>
<keyword evidence="2" id="KW-0805">Transcription regulation</keyword>
<dbReference type="InterPro" id="IPR036390">
    <property type="entry name" value="WH_DNA-bd_sf"/>
</dbReference>
<dbReference type="PANTHER" id="PTHR30419">
    <property type="entry name" value="HTH-TYPE TRANSCRIPTIONAL REGULATOR YBHD"/>
    <property type="match status" value="1"/>
</dbReference>
<comment type="similarity">
    <text evidence="1">Belongs to the LysR transcriptional regulatory family.</text>
</comment>
<dbReference type="InterPro" id="IPR050950">
    <property type="entry name" value="HTH-type_LysR_regulators"/>
</dbReference>
<dbReference type="Gene3D" id="3.40.190.290">
    <property type="match status" value="1"/>
</dbReference>
<dbReference type="OrthoDB" id="9789529at2"/>
<dbReference type="SUPFAM" id="SSF53850">
    <property type="entry name" value="Periplasmic binding protein-like II"/>
    <property type="match status" value="1"/>
</dbReference>
<dbReference type="GO" id="GO:0005829">
    <property type="term" value="C:cytosol"/>
    <property type="evidence" value="ECO:0007669"/>
    <property type="project" value="TreeGrafter"/>
</dbReference>
<evidence type="ECO:0000313" key="7">
    <source>
        <dbReference type="Proteomes" id="UP000198683"/>
    </source>
</evidence>
<dbReference type="RefSeq" id="WP_090764366.1">
    <property type="nucleotide sequence ID" value="NZ_FNFB01000007.1"/>
</dbReference>
<dbReference type="PROSITE" id="PS50931">
    <property type="entry name" value="HTH_LYSR"/>
    <property type="match status" value="1"/>
</dbReference>
<accession>A0A1G9BI65</accession>
<dbReference type="Pfam" id="PF03466">
    <property type="entry name" value="LysR_substrate"/>
    <property type="match status" value="1"/>
</dbReference>
<dbReference type="Pfam" id="PF00126">
    <property type="entry name" value="HTH_1"/>
    <property type="match status" value="1"/>
</dbReference>
<evidence type="ECO:0000256" key="1">
    <source>
        <dbReference type="ARBA" id="ARBA00009437"/>
    </source>
</evidence>
<proteinExistence type="inferred from homology"/>
<dbReference type="STRING" id="683260.SAMN05421874_107172"/>
<dbReference type="InterPro" id="IPR005119">
    <property type="entry name" value="LysR_subst-bd"/>
</dbReference>
<dbReference type="Proteomes" id="UP000198683">
    <property type="component" value="Unassembled WGS sequence"/>
</dbReference>
<evidence type="ECO:0000259" key="5">
    <source>
        <dbReference type="PROSITE" id="PS50931"/>
    </source>
</evidence>
<sequence length="309" mass="32871">MTYDLTDLQLFLQVVDQGSITGGADRAHLSLASASARIKAMEKALGAPLLIRHRRGVVPSPAGWLLVAHAREVVGQMARMRSDLSRYSDGLRPTLVISANTSATETLVSSVIVDFMADNPDIDLELEERPSHEIVAAVTEGRAELGIIADTVDSGRLERAVLRPDPLVVITRPGHALATRAHVAFSECLGHPFVGFTEGNPLQEHLSGQTQPLGLRPRYRAHLPTTEAICGAVAAGVGIAVVPARAVVRWRRAYDLRVVELTNSWAKRNLLLCSRRRAGLSEAAAALAARLEADGETAAAPADGGAEGA</sequence>
<gene>
    <name evidence="6" type="ORF">SAMN05421874_107172</name>
</gene>
<evidence type="ECO:0000256" key="2">
    <source>
        <dbReference type="ARBA" id="ARBA00023015"/>
    </source>
</evidence>
<dbReference type="AlphaFoldDB" id="A0A1G9BI65"/>